<keyword evidence="2" id="KW-1185">Reference proteome</keyword>
<dbReference type="Proteomes" id="UP000824120">
    <property type="component" value="Chromosome 4"/>
</dbReference>
<accession>A0A9J5ZJ67</accession>
<evidence type="ECO:0000313" key="2">
    <source>
        <dbReference type="Proteomes" id="UP000824120"/>
    </source>
</evidence>
<proteinExistence type="predicted"/>
<sequence>MQSDNIISASVFVLFYFYTTLSQKYTSKLILLTISSTTTKIYLSELGEKLSSMCKTYLT</sequence>
<dbReference type="AlphaFoldDB" id="A0A9J5ZJ67"/>
<protein>
    <submittedName>
        <fullName evidence="1">Uncharacterized protein</fullName>
    </submittedName>
</protein>
<organism evidence="1 2">
    <name type="scientific">Solanum commersonii</name>
    <name type="common">Commerson's wild potato</name>
    <name type="synonym">Commerson's nightshade</name>
    <dbReference type="NCBI Taxonomy" id="4109"/>
    <lineage>
        <taxon>Eukaryota</taxon>
        <taxon>Viridiplantae</taxon>
        <taxon>Streptophyta</taxon>
        <taxon>Embryophyta</taxon>
        <taxon>Tracheophyta</taxon>
        <taxon>Spermatophyta</taxon>
        <taxon>Magnoliopsida</taxon>
        <taxon>eudicotyledons</taxon>
        <taxon>Gunneridae</taxon>
        <taxon>Pentapetalae</taxon>
        <taxon>asterids</taxon>
        <taxon>lamiids</taxon>
        <taxon>Solanales</taxon>
        <taxon>Solanaceae</taxon>
        <taxon>Solanoideae</taxon>
        <taxon>Solaneae</taxon>
        <taxon>Solanum</taxon>
    </lineage>
</organism>
<dbReference type="EMBL" id="JACXVP010000004">
    <property type="protein sequence ID" value="KAG5612080.1"/>
    <property type="molecule type" value="Genomic_DNA"/>
</dbReference>
<evidence type="ECO:0000313" key="1">
    <source>
        <dbReference type="EMBL" id="KAG5612080.1"/>
    </source>
</evidence>
<reference evidence="1 2" key="1">
    <citation type="submission" date="2020-09" db="EMBL/GenBank/DDBJ databases">
        <title>De no assembly of potato wild relative species, Solanum commersonii.</title>
        <authorList>
            <person name="Cho K."/>
        </authorList>
    </citation>
    <scope>NUCLEOTIDE SEQUENCE [LARGE SCALE GENOMIC DNA]</scope>
    <source>
        <strain evidence="1">LZ3.2</strain>
        <tissue evidence="1">Leaf</tissue>
    </source>
</reference>
<gene>
    <name evidence="1" type="ORF">H5410_023361</name>
</gene>
<name>A0A9J5ZJ67_SOLCO</name>
<comment type="caution">
    <text evidence="1">The sequence shown here is derived from an EMBL/GenBank/DDBJ whole genome shotgun (WGS) entry which is preliminary data.</text>
</comment>